<keyword evidence="2" id="KW-1185">Reference proteome</keyword>
<name>F4L6X3_HALH1</name>
<dbReference type="EMBL" id="CP002691">
    <property type="protein sequence ID" value="AEE51928.1"/>
    <property type="molecule type" value="Genomic_DNA"/>
</dbReference>
<sequence>MIKTIALPEDLRPLLEHYHVDMLVEKHEGWGNRYAKDPNTRISLIGDFKVILPIWHRRESKIDIFKIAPSTDGMLLTIYLLDSTYIEQDGFVVIAEKIPNTDIYVAVIFHNSFWVKELWTRSHANKTLLGV</sequence>
<dbReference type="KEGG" id="hhy:Halhy_4080"/>
<proteinExistence type="predicted"/>
<dbReference type="AlphaFoldDB" id="F4L6X3"/>
<reference evidence="1 2" key="1">
    <citation type="journal article" date="2011" name="Stand. Genomic Sci.">
        <title>Complete genome sequence of Haliscomenobacter hydrossis type strain (O).</title>
        <authorList>
            <consortium name="US DOE Joint Genome Institute (JGI-PGF)"/>
            <person name="Daligault H."/>
            <person name="Lapidus A."/>
            <person name="Zeytun A."/>
            <person name="Nolan M."/>
            <person name="Lucas S."/>
            <person name="Del Rio T.G."/>
            <person name="Tice H."/>
            <person name="Cheng J.F."/>
            <person name="Tapia R."/>
            <person name="Han C."/>
            <person name="Goodwin L."/>
            <person name="Pitluck S."/>
            <person name="Liolios K."/>
            <person name="Pagani I."/>
            <person name="Ivanova N."/>
            <person name="Huntemann M."/>
            <person name="Mavromatis K."/>
            <person name="Mikhailova N."/>
            <person name="Pati A."/>
            <person name="Chen A."/>
            <person name="Palaniappan K."/>
            <person name="Land M."/>
            <person name="Hauser L."/>
            <person name="Brambilla E.M."/>
            <person name="Rohde M."/>
            <person name="Verbarg S."/>
            <person name="Goker M."/>
            <person name="Bristow J."/>
            <person name="Eisen J.A."/>
            <person name="Markowitz V."/>
            <person name="Hugenholtz P."/>
            <person name="Kyrpides N.C."/>
            <person name="Klenk H.P."/>
            <person name="Woyke T."/>
        </authorList>
    </citation>
    <scope>NUCLEOTIDE SEQUENCE [LARGE SCALE GENOMIC DNA]</scope>
    <source>
        <strain evidence="2">ATCC 27775 / DSM 1100 / LMG 10767 / O</strain>
    </source>
</reference>
<accession>F4L6X3</accession>
<dbReference type="RefSeq" id="WP_013766466.1">
    <property type="nucleotide sequence ID" value="NC_015510.1"/>
</dbReference>
<evidence type="ECO:0000313" key="1">
    <source>
        <dbReference type="EMBL" id="AEE51928.1"/>
    </source>
</evidence>
<reference key="2">
    <citation type="submission" date="2011-04" db="EMBL/GenBank/DDBJ databases">
        <title>Complete sequence of chromosome of Haliscomenobacter hydrossis DSM 1100.</title>
        <authorList>
            <consortium name="US DOE Joint Genome Institute (JGI-PGF)"/>
            <person name="Lucas S."/>
            <person name="Han J."/>
            <person name="Lapidus A."/>
            <person name="Bruce D."/>
            <person name="Goodwin L."/>
            <person name="Pitluck S."/>
            <person name="Peters L."/>
            <person name="Kyrpides N."/>
            <person name="Mavromatis K."/>
            <person name="Ivanova N."/>
            <person name="Ovchinnikova G."/>
            <person name="Pagani I."/>
            <person name="Daligault H."/>
            <person name="Detter J.C."/>
            <person name="Han C."/>
            <person name="Land M."/>
            <person name="Hauser L."/>
            <person name="Markowitz V."/>
            <person name="Cheng J.-F."/>
            <person name="Hugenholtz P."/>
            <person name="Woyke T."/>
            <person name="Wu D."/>
            <person name="Verbarg S."/>
            <person name="Frueling A."/>
            <person name="Brambilla E."/>
            <person name="Klenk H.-P."/>
            <person name="Eisen J.A."/>
        </authorList>
    </citation>
    <scope>NUCLEOTIDE SEQUENCE</scope>
    <source>
        <strain>DSM 1100</strain>
    </source>
</reference>
<organism evidence="1 2">
    <name type="scientific">Haliscomenobacter hydrossis (strain ATCC 27775 / DSM 1100 / LMG 10767 / O)</name>
    <dbReference type="NCBI Taxonomy" id="760192"/>
    <lineage>
        <taxon>Bacteria</taxon>
        <taxon>Pseudomonadati</taxon>
        <taxon>Bacteroidota</taxon>
        <taxon>Saprospiria</taxon>
        <taxon>Saprospirales</taxon>
        <taxon>Haliscomenobacteraceae</taxon>
        <taxon>Haliscomenobacter</taxon>
    </lineage>
</organism>
<evidence type="ECO:0000313" key="2">
    <source>
        <dbReference type="Proteomes" id="UP000008461"/>
    </source>
</evidence>
<protein>
    <submittedName>
        <fullName evidence="1">Uncharacterized protein</fullName>
    </submittedName>
</protein>
<dbReference type="Proteomes" id="UP000008461">
    <property type="component" value="Chromosome"/>
</dbReference>
<dbReference type="STRING" id="760192.Halhy_4080"/>
<dbReference type="HOGENOM" id="CLU_1924635_0_0_10"/>
<gene>
    <name evidence="1" type="ordered locus">Halhy_4080</name>
</gene>